<keyword evidence="3" id="KW-1185">Reference proteome</keyword>
<dbReference type="OrthoDB" id="6236174at2759"/>
<feature type="region of interest" description="Disordered" evidence="1">
    <location>
        <begin position="132"/>
        <end position="201"/>
    </location>
</feature>
<evidence type="ECO:0000256" key="1">
    <source>
        <dbReference type="SAM" id="MobiDB-lite"/>
    </source>
</evidence>
<gene>
    <name evidence="2" type="ORF">DILT_LOCUS3085</name>
</gene>
<dbReference type="Proteomes" id="UP000281553">
    <property type="component" value="Unassembled WGS sequence"/>
</dbReference>
<dbReference type="EMBL" id="UYRU01043097">
    <property type="protein sequence ID" value="VDK80216.1"/>
    <property type="molecule type" value="Genomic_DNA"/>
</dbReference>
<feature type="compositionally biased region" description="Polar residues" evidence="1">
    <location>
        <begin position="178"/>
        <end position="193"/>
    </location>
</feature>
<protein>
    <submittedName>
        <fullName evidence="2">Uncharacterized protein</fullName>
    </submittedName>
</protein>
<dbReference type="AlphaFoldDB" id="A0A3P6SY46"/>
<feature type="compositionally biased region" description="Polar residues" evidence="1">
    <location>
        <begin position="319"/>
        <end position="333"/>
    </location>
</feature>
<name>A0A3P6SY46_DIBLA</name>
<feature type="compositionally biased region" description="Polar residues" evidence="1">
    <location>
        <begin position="259"/>
        <end position="298"/>
    </location>
</feature>
<feature type="compositionally biased region" description="Low complexity" evidence="1">
    <location>
        <begin position="144"/>
        <end position="164"/>
    </location>
</feature>
<feature type="region of interest" description="Disordered" evidence="1">
    <location>
        <begin position="1"/>
        <end position="22"/>
    </location>
</feature>
<reference evidence="2 3" key="1">
    <citation type="submission" date="2018-11" db="EMBL/GenBank/DDBJ databases">
        <authorList>
            <consortium name="Pathogen Informatics"/>
        </authorList>
    </citation>
    <scope>NUCLEOTIDE SEQUENCE [LARGE SCALE GENOMIC DNA]</scope>
</reference>
<feature type="compositionally biased region" description="Low complexity" evidence="1">
    <location>
        <begin position="299"/>
        <end position="318"/>
    </location>
</feature>
<sequence length="346" mass="38274">MRNADYVACNPAPTPTPAPLSYQPHHKSDMALPTTGGGVSVNFHLSQGYRERPQPVQRQISTSSSTARLANVEMVVRPPAALDSSNPAMRGGPSFRRLQSLYGNSTPTQKRYPSDNTLDKIYPAERAQPQYIAPGRKAGTVKIQVRSRSAQASPAASPAHSPRQVFNQGYSDDRVRSQRTIVPTTLNRTQSSPPKADRGRHISSNADEIQLFVEHLHATGPQICLMLCTMPVTFQDDDEDSEALPSVREIIRQVEEMTQKNCNSSSLPRQPSQADNSPNSQSLGHKSRASGRTTTQYEQQNSVQRRSSSQSYLQSERQNAINEYQYPSMNAQQDDYDNPIVPNPVS</sequence>
<evidence type="ECO:0000313" key="3">
    <source>
        <dbReference type="Proteomes" id="UP000281553"/>
    </source>
</evidence>
<organism evidence="2 3">
    <name type="scientific">Dibothriocephalus latus</name>
    <name type="common">Fish tapeworm</name>
    <name type="synonym">Diphyllobothrium latum</name>
    <dbReference type="NCBI Taxonomy" id="60516"/>
    <lineage>
        <taxon>Eukaryota</taxon>
        <taxon>Metazoa</taxon>
        <taxon>Spiralia</taxon>
        <taxon>Lophotrochozoa</taxon>
        <taxon>Platyhelminthes</taxon>
        <taxon>Cestoda</taxon>
        <taxon>Eucestoda</taxon>
        <taxon>Diphyllobothriidea</taxon>
        <taxon>Diphyllobothriidae</taxon>
        <taxon>Dibothriocephalus</taxon>
    </lineage>
</organism>
<evidence type="ECO:0000313" key="2">
    <source>
        <dbReference type="EMBL" id="VDK80216.1"/>
    </source>
</evidence>
<proteinExistence type="predicted"/>
<feature type="region of interest" description="Disordered" evidence="1">
    <location>
        <begin position="258"/>
        <end position="346"/>
    </location>
</feature>
<accession>A0A3P6SY46</accession>